<accession>A0A1T2X5Z2</accession>
<protein>
    <submittedName>
        <fullName evidence="4">Spore germination protein</fullName>
    </submittedName>
</protein>
<keyword evidence="3" id="KW-0812">Transmembrane</keyword>
<dbReference type="GO" id="GO:0009847">
    <property type="term" value="P:spore germination"/>
    <property type="evidence" value="ECO:0007669"/>
    <property type="project" value="InterPro"/>
</dbReference>
<evidence type="ECO:0000313" key="5">
    <source>
        <dbReference type="Proteomes" id="UP000190188"/>
    </source>
</evidence>
<comment type="similarity">
    <text evidence="1">Belongs to the GerABKA family.</text>
</comment>
<dbReference type="PANTHER" id="PTHR22550:SF5">
    <property type="entry name" value="LEUCINE ZIPPER PROTEIN 4"/>
    <property type="match status" value="1"/>
</dbReference>
<name>A0A1T2X5Z2_9BACL</name>
<feature type="transmembrane region" description="Helical" evidence="3">
    <location>
        <begin position="415"/>
        <end position="440"/>
    </location>
</feature>
<dbReference type="PANTHER" id="PTHR22550">
    <property type="entry name" value="SPORE GERMINATION PROTEIN"/>
    <property type="match status" value="1"/>
</dbReference>
<keyword evidence="3" id="KW-1133">Transmembrane helix</keyword>
<feature type="transmembrane region" description="Helical" evidence="3">
    <location>
        <begin position="293"/>
        <end position="312"/>
    </location>
</feature>
<dbReference type="InterPro" id="IPR050768">
    <property type="entry name" value="UPF0353/GerABKA_families"/>
</dbReference>
<gene>
    <name evidence="4" type="ORF">BVG16_22130</name>
</gene>
<proteinExistence type="inferred from homology"/>
<dbReference type="AlphaFoldDB" id="A0A1T2X5Z2"/>
<reference evidence="4 5" key="1">
    <citation type="submission" date="2017-01" db="EMBL/GenBank/DDBJ databases">
        <title>Genome analysis of Paenibacillus selenitrireducens ES3-24.</title>
        <authorList>
            <person name="Xu D."/>
            <person name="Yao R."/>
            <person name="Zheng S."/>
        </authorList>
    </citation>
    <scope>NUCLEOTIDE SEQUENCE [LARGE SCALE GENOMIC DNA]</scope>
    <source>
        <strain evidence="4 5">ES3-24</strain>
    </source>
</reference>
<dbReference type="InterPro" id="IPR004995">
    <property type="entry name" value="Spore_Ger"/>
</dbReference>
<keyword evidence="2 3" id="KW-0472">Membrane</keyword>
<dbReference type="OrthoDB" id="1726708at2"/>
<dbReference type="Proteomes" id="UP000190188">
    <property type="component" value="Unassembled WGS sequence"/>
</dbReference>
<dbReference type="EMBL" id="MSZX01000009">
    <property type="protein sequence ID" value="OPA75297.1"/>
    <property type="molecule type" value="Genomic_DNA"/>
</dbReference>
<organism evidence="4 5">
    <name type="scientific">Paenibacillus selenitireducens</name>
    <dbReference type="NCBI Taxonomy" id="1324314"/>
    <lineage>
        <taxon>Bacteria</taxon>
        <taxon>Bacillati</taxon>
        <taxon>Bacillota</taxon>
        <taxon>Bacilli</taxon>
        <taxon>Bacillales</taxon>
        <taxon>Paenibacillaceae</taxon>
        <taxon>Paenibacillus</taxon>
    </lineage>
</organism>
<evidence type="ECO:0000313" key="4">
    <source>
        <dbReference type="EMBL" id="OPA75297.1"/>
    </source>
</evidence>
<keyword evidence="5" id="KW-1185">Reference proteome</keyword>
<comment type="caution">
    <text evidence="4">The sequence shown here is derived from an EMBL/GenBank/DDBJ whole genome shotgun (WGS) entry which is preliminary data.</text>
</comment>
<dbReference type="GO" id="GO:0016020">
    <property type="term" value="C:membrane"/>
    <property type="evidence" value="ECO:0007669"/>
    <property type="project" value="InterPro"/>
</dbReference>
<feature type="transmembrane region" description="Helical" evidence="3">
    <location>
        <begin position="384"/>
        <end position="403"/>
    </location>
</feature>
<dbReference type="PIRSF" id="PIRSF005690">
    <property type="entry name" value="GerBA"/>
    <property type="match status" value="1"/>
</dbReference>
<evidence type="ECO:0000256" key="2">
    <source>
        <dbReference type="ARBA" id="ARBA00023136"/>
    </source>
</evidence>
<evidence type="ECO:0000256" key="3">
    <source>
        <dbReference type="SAM" id="Phobius"/>
    </source>
</evidence>
<dbReference type="Pfam" id="PF03323">
    <property type="entry name" value="GerA"/>
    <property type="match status" value="1"/>
</dbReference>
<sequence>MSDSVQANEELWSLQRIQDYFSGSSDVIIESYQIQEYAPASQIVLTFAIGLCDTVEIGKTVLPALKRLYNETQFNGGQHSNMMSTLPLLPIETSHIAGQFAESVFEGDLVLFIPKTNAFYKLSIANTPKRTPGESKTEISIKGPRDGFVEDIVINVALIRKRIRSNSLCHETLVLGRRTKTKIGVLYINDLIQPSMIQEVRKRLKDIDIDGIYSIGQLEEMIVDSKYSIFPLIDFTGRPDYVINALLNGRFIIVVDGNPMVLVGPATLSLLMKSPEDIHFNFLYISFVRIIRVISLFLSILLPGLWVALSAFHQDQVPFRLLATIGVSRQGLPFSPQMELFVLLLLLEIFREAGLRLPSSIGQTLTVIGGLIIGDAAIRAGLVSPSVVVVGAITAVSGATLVNQSLSSALSVIRFLLFFAASFLGMYGLILGFILLAIYVSRLRSFGNTFVEPLSNRPIADVLKSLIRLPWKLMIRRPARYNTIDNDHQGEDTA</sequence>
<dbReference type="RefSeq" id="WP_078501368.1">
    <property type="nucleotide sequence ID" value="NZ_MSZX01000009.1"/>
</dbReference>
<evidence type="ECO:0000256" key="1">
    <source>
        <dbReference type="ARBA" id="ARBA00005278"/>
    </source>
</evidence>
<dbReference type="STRING" id="1324314.BVG16_22130"/>